<evidence type="ECO:0000256" key="1">
    <source>
        <dbReference type="ARBA" id="ARBA00022490"/>
    </source>
</evidence>
<evidence type="ECO:0000256" key="7">
    <source>
        <dbReference type="ARBA" id="ARBA00023315"/>
    </source>
</evidence>
<gene>
    <name evidence="9" type="ORF">EYH37_03620</name>
</gene>
<dbReference type="Gene3D" id="2.160.10.10">
    <property type="entry name" value="Hexapeptide repeat proteins"/>
    <property type="match status" value="1"/>
</dbReference>
<dbReference type="Gene3D" id="1.20.1180.10">
    <property type="entry name" value="Udp N-acetylglucosamine O-acyltransferase, C-terminal domain"/>
    <property type="match status" value="1"/>
</dbReference>
<dbReference type="InterPro" id="IPR029098">
    <property type="entry name" value="Acetyltransf_C"/>
</dbReference>
<dbReference type="GO" id="GO:0009245">
    <property type="term" value="P:lipid A biosynthetic process"/>
    <property type="evidence" value="ECO:0007669"/>
    <property type="project" value="UniProtKB-KW"/>
</dbReference>
<dbReference type="InterPro" id="IPR010137">
    <property type="entry name" value="Lipid_A_LpxA"/>
</dbReference>
<accession>A0A9D0YR03</accession>
<protein>
    <submittedName>
        <fullName evidence="9">Acyl-ACP--UDP-N-acetylglucosamine O-acyltransferase</fullName>
        <ecNumber evidence="9">2.3.1.129</ecNumber>
    </submittedName>
</protein>
<dbReference type="InterPro" id="IPR037157">
    <property type="entry name" value="Acetyltransf_C_sf"/>
</dbReference>
<evidence type="ECO:0000256" key="3">
    <source>
        <dbReference type="ARBA" id="ARBA00022556"/>
    </source>
</evidence>
<dbReference type="NCBIfam" id="TIGR01852">
    <property type="entry name" value="lipid_A_lpxA"/>
    <property type="match status" value="1"/>
</dbReference>
<dbReference type="PIRSF" id="PIRSF000456">
    <property type="entry name" value="UDP-GlcNAc_acltr"/>
    <property type="match status" value="1"/>
</dbReference>
<dbReference type="GO" id="GO:0016020">
    <property type="term" value="C:membrane"/>
    <property type="evidence" value="ECO:0007669"/>
    <property type="project" value="GOC"/>
</dbReference>
<dbReference type="GO" id="GO:0008780">
    <property type="term" value="F:acyl-[acyl-carrier-protein]-UDP-N-acetylglucosamine O-acyltransferase activity"/>
    <property type="evidence" value="ECO:0007669"/>
    <property type="project" value="UniProtKB-EC"/>
</dbReference>
<comment type="caution">
    <text evidence="9">The sequence shown here is derived from an EMBL/GenBank/DDBJ whole genome shotgun (WGS) entry which is preliminary data.</text>
</comment>
<organism evidence="9 10">
    <name type="scientific">Aquifex aeolicus</name>
    <dbReference type="NCBI Taxonomy" id="63363"/>
    <lineage>
        <taxon>Bacteria</taxon>
        <taxon>Pseudomonadati</taxon>
        <taxon>Aquificota</taxon>
        <taxon>Aquificia</taxon>
        <taxon>Aquificales</taxon>
        <taxon>Aquificaceae</taxon>
        <taxon>Aquifex</taxon>
    </lineage>
</organism>
<keyword evidence="2" id="KW-0444">Lipid biosynthesis</keyword>
<reference evidence="9" key="1">
    <citation type="journal article" date="2020" name="ISME J.">
        <title>Gammaproteobacteria mediating utilization of methyl-, sulfur- and petroleum organic compounds in deep ocean hydrothermal plumes.</title>
        <authorList>
            <person name="Zhou Z."/>
            <person name="Liu Y."/>
            <person name="Pan J."/>
            <person name="Cron B.R."/>
            <person name="Toner B.M."/>
            <person name="Anantharaman K."/>
            <person name="Breier J.A."/>
            <person name="Dick G.J."/>
            <person name="Li M."/>
        </authorList>
    </citation>
    <scope>NUCLEOTIDE SEQUENCE</scope>
    <source>
        <strain evidence="9">SZUA-1501</strain>
    </source>
</reference>
<evidence type="ECO:0000313" key="9">
    <source>
        <dbReference type="EMBL" id="HIP98434.1"/>
    </source>
</evidence>
<proteinExistence type="predicted"/>
<dbReference type="PROSITE" id="PS00101">
    <property type="entry name" value="HEXAPEP_TRANSFERASES"/>
    <property type="match status" value="2"/>
</dbReference>
<dbReference type="Pfam" id="PF13720">
    <property type="entry name" value="Acetyltransf_11"/>
    <property type="match status" value="1"/>
</dbReference>
<dbReference type="CDD" id="cd03351">
    <property type="entry name" value="LbH_UDP-GlcNAc_AT"/>
    <property type="match status" value="1"/>
</dbReference>
<keyword evidence="4 9" id="KW-0808">Transferase</keyword>
<dbReference type="EC" id="2.3.1.129" evidence="9"/>
<evidence type="ECO:0000256" key="4">
    <source>
        <dbReference type="ARBA" id="ARBA00022679"/>
    </source>
</evidence>
<dbReference type="PANTHER" id="PTHR43480:SF1">
    <property type="entry name" value="ACYL-[ACYL-CARRIER-PROTEIN]--UDP-N-ACETYLGLUCOSAMINE O-ACYLTRANSFERASE, MITOCHONDRIAL-RELATED"/>
    <property type="match status" value="1"/>
</dbReference>
<dbReference type="Proteomes" id="UP000606463">
    <property type="component" value="Unassembled WGS sequence"/>
</dbReference>
<dbReference type="Pfam" id="PF00132">
    <property type="entry name" value="Hexapep"/>
    <property type="match status" value="2"/>
</dbReference>
<dbReference type="InterPro" id="IPR011004">
    <property type="entry name" value="Trimer_LpxA-like_sf"/>
</dbReference>
<evidence type="ECO:0000256" key="6">
    <source>
        <dbReference type="ARBA" id="ARBA00023098"/>
    </source>
</evidence>
<keyword evidence="1" id="KW-0963">Cytoplasm</keyword>
<evidence type="ECO:0000256" key="5">
    <source>
        <dbReference type="ARBA" id="ARBA00022737"/>
    </source>
</evidence>
<keyword evidence="3" id="KW-0441">Lipid A biosynthesis</keyword>
<sequence>MARIHPTAILEGNIVLADDVEIGAFTILKGNIKIGKGTKIGSRVSIYHNVKIGEYCKIHDGCVIGEAPQHLRDKGENGRVVIGNHTVLREYVTVNRGTDFDKGVTKIGNNVFLMAYCHIAHDCEVQDNVIMANSATLGGHVVIEQNVFIGGLAAVQQWCRVGAYAMVGGLSGVNKDVPPFTRGAGHHIELKGINTISLKRNNFSDSDINLIKKVYRTLFGGRKPLREALEEVATLYGDNPYVRYLVNFIRTSLESGRDIATDKTLRRVLTKKEHTPDGK</sequence>
<feature type="domain" description="UDP N-acetylglucosamine O-acyltransferase C-terminal" evidence="8">
    <location>
        <begin position="176"/>
        <end position="252"/>
    </location>
</feature>
<dbReference type="InterPro" id="IPR001451">
    <property type="entry name" value="Hexapep"/>
</dbReference>
<evidence type="ECO:0000259" key="8">
    <source>
        <dbReference type="Pfam" id="PF13720"/>
    </source>
</evidence>
<name>A0A9D0YR03_AQUAO</name>
<dbReference type="EMBL" id="DQVE01000038">
    <property type="protein sequence ID" value="HIP98434.1"/>
    <property type="molecule type" value="Genomic_DNA"/>
</dbReference>
<dbReference type="PANTHER" id="PTHR43480">
    <property type="entry name" value="ACYL-[ACYL-CARRIER-PROTEIN]--UDP-N-ACETYLGLUCOSAMINE O-ACYLTRANSFERASE"/>
    <property type="match status" value="1"/>
</dbReference>
<dbReference type="SUPFAM" id="SSF51161">
    <property type="entry name" value="Trimeric LpxA-like enzymes"/>
    <property type="match status" value="1"/>
</dbReference>
<keyword evidence="7 9" id="KW-0012">Acyltransferase</keyword>
<evidence type="ECO:0000256" key="2">
    <source>
        <dbReference type="ARBA" id="ARBA00022516"/>
    </source>
</evidence>
<dbReference type="InterPro" id="IPR018357">
    <property type="entry name" value="Hexapep_transf_CS"/>
</dbReference>
<dbReference type="AlphaFoldDB" id="A0A9D0YR03"/>
<evidence type="ECO:0000313" key="10">
    <source>
        <dbReference type="Proteomes" id="UP000606463"/>
    </source>
</evidence>
<dbReference type="NCBIfam" id="NF003657">
    <property type="entry name" value="PRK05289.1"/>
    <property type="match status" value="1"/>
</dbReference>
<keyword evidence="6" id="KW-0443">Lipid metabolism</keyword>
<keyword evidence="5" id="KW-0677">Repeat</keyword>